<protein>
    <submittedName>
        <fullName evidence="3">Hippurate hydrolase</fullName>
    </submittedName>
</protein>
<dbReference type="InterPro" id="IPR002933">
    <property type="entry name" value="Peptidase_M20"/>
</dbReference>
<dbReference type="NCBIfam" id="TIGR01891">
    <property type="entry name" value="amidohydrolases"/>
    <property type="match status" value="1"/>
</dbReference>
<dbReference type="STRING" id="38302.SAMN04488535_0856"/>
<dbReference type="PANTHER" id="PTHR11014">
    <property type="entry name" value="PEPTIDASE M20 FAMILY MEMBER"/>
    <property type="match status" value="1"/>
</dbReference>
<gene>
    <name evidence="3" type="ORF">SAMN04488535_0856</name>
</gene>
<feature type="binding site" evidence="1">
    <location>
        <position position="179"/>
    </location>
    <ligand>
        <name>Mn(2+)</name>
        <dbReference type="ChEBI" id="CHEBI:29035"/>
        <label>2</label>
    </ligand>
</feature>
<feature type="domain" description="Peptidase M20 dimerisation" evidence="2">
    <location>
        <begin position="202"/>
        <end position="294"/>
    </location>
</feature>
<feature type="binding site" evidence="1">
    <location>
        <position position="116"/>
    </location>
    <ligand>
        <name>Mn(2+)</name>
        <dbReference type="ChEBI" id="CHEBI:29035"/>
        <label>2</label>
    </ligand>
</feature>
<organism evidence="3 4">
    <name type="scientific">Corynebacterium mycetoides</name>
    <dbReference type="NCBI Taxonomy" id="38302"/>
    <lineage>
        <taxon>Bacteria</taxon>
        <taxon>Bacillati</taxon>
        <taxon>Actinomycetota</taxon>
        <taxon>Actinomycetes</taxon>
        <taxon>Mycobacteriales</taxon>
        <taxon>Corynebacteriaceae</taxon>
        <taxon>Corynebacterium</taxon>
    </lineage>
</organism>
<dbReference type="Proteomes" id="UP000199350">
    <property type="component" value="Chromosome I"/>
</dbReference>
<dbReference type="Gene3D" id="3.40.630.10">
    <property type="entry name" value="Zn peptidases"/>
    <property type="match status" value="1"/>
</dbReference>
<dbReference type="GO" id="GO:0046872">
    <property type="term" value="F:metal ion binding"/>
    <property type="evidence" value="ECO:0007669"/>
    <property type="project" value="UniProtKB-KW"/>
</dbReference>
<keyword evidence="1" id="KW-0464">Manganese</keyword>
<comment type="cofactor">
    <cofactor evidence="1">
        <name>Mn(2+)</name>
        <dbReference type="ChEBI" id="CHEBI:29035"/>
    </cofactor>
    <text evidence="1">The Mn(2+) ion enhances activity.</text>
</comment>
<dbReference type="InterPro" id="IPR017439">
    <property type="entry name" value="Amidohydrolase"/>
</dbReference>
<dbReference type="Pfam" id="PF01546">
    <property type="entry name" value="Peptidase_M20"/>
    <property type="match status" value="1"/>
</dbReference>
<evidence type="ECO:0000313" key="3">
    <source>
        <dbReference type="EMBL" id="SDL81098.1"/>
    </source>
</evidence>
<keyword evidence="4" id="KW-1185">Reference proteome</keyword>
<dbReference type="PIRSF" id="PIRSF005962">
    <property type="entry name" value="Pept_M20D_amidohydro"/>
    <property type="match status" value="1"/>
</dbReference>
<accession>A0A1G9N3N2</accession>
<dbReference type="PANTHER" id="PTHR11014:SF63">
    <property type="entry name" value="METALLOPEPTIDASE, PUTATIVE (AFU_ORTHOLOGUE AFUA_6G09600)-RELATED"/>
    <property type="match status" value="1"/>
</dbReference>
<dbReference type="Pfam" id="PF07687">
    <property type="entry name" value="M20_dimer"/>
    <property type="match status" value="1"/>
</dbReference>
<evidence type="ECO:0000313" key="4">
    <source>
        <dbReference type="Proteomes" id="UP000199350"/>
    </source>
</evidence>
<dbReference type="OrthoDB" id="9777385at2"/>
<sequence length="420" mass="45780">MSSNNAINAIIDSYEVDPVWQRRLYELLHANPELSMQEEETHARILHELKRFDCEVVDPVGTYGVVAIFTNGAGPTVLFRADFDGLPVTEDTDVSYASHKTMTGPDGKTVHTMHACGHDMHTTALLSLCDFMDHTREQWSGTFIALFQPGEETSVGAMSMVDDDLTTRVPRPDVCFGQHVMPGRAGQVMSKAGPQFAACDSIRVTIPGRSAHGSMPHHAIDPTFTAAMIITRMQGIVGREVDPNDFAVVSVGTLQAGSVTNIIPSSAELTLNCRFYSDKTKAKVYASIERVVHAEVLASGITDKPGIEYFAHGELLSNDATVYNKVRPSFDAVFGAESVTSPRKTVSEDFPFIPIAFGAPYFFWLIGCTPSEQWDAAVAADRVAEDVPVNHMSTFLPEYEPTIRSASRAAAAAVLTYLAR</sequence>
<dbReference type="InterPro" id="IPR036264">
    <property type="entry name" value="Bact_exopeptidase_dim_dom"/>
</dbReference>
<evidence type="ECO:0000256" key="1">
    <source>
        <dbReference type="PIRSR" id="PIRSR005962-1"/>
    </source>
</evidence>
<dbReference type="Gene3D" id="3.30.70.360">
    <property type="match status" value="1"/>
</dbReference>
<dbReference type="GO" id="GO:0016787">
    <property type="term" value="F:hydrolase activity"/>
    <property type="evidence" value="ECO:0007669"/>
    <property type="project" value="UniProtKB-KW"/>
</dbReference>
<reference evidence="4" key="1">
    <citation type="submission" date="2016-10" db="EMBL/GenBank/DDBJ databases">
        <authorList>
            <person name="Varghese N."/>
            <person name="Submissions S."/>
        </authorList>
    </citation>
    <scope>NUCLEOTIDE SEQUENCE [LARGE SCALE GENOMIC DNA]</scope>
    <source>
        <strain evidence="4">DSM 20632</strain>
    </source>
</reference>
<proteinExistence type="predicted"/>
<dbReference type="SUPFAM" id="SSF53187">
    <property type="entry name" value="Zn-dependent exopeptidases"/>
    <property type="match status" value="1"/>
</dbReference>
<feature type="binding site" evidence="1">
    <location>
        <position position="152"/>
    </location>
    <ligand>
        <name>Mn(2+)</name>
        <dbReference type="ChEBI" id="CHEBI:29035"/>
        <label>2</label>
    </ligand>
</feature>
<keyword evidence="1" id="KW-0479">Metal-binding</keyword>
<evidence type="ECO:0000259" key="2">
    <source>
        <dbReference type="Pfam" id="PF07687"/>
    </source>
</evidence>
<dbReference type="AlphaFoldDB" id="A0A1G9N3N2"/>
<keyword evidence="3" id="KW-0378">Hydrolase</keyword>
<dbReference type="RefSeq" id="WP_092149216.1">
    <property type="nucleotide sequence ID" value="NZ_LT629700.1"/>
</dbReference>
<name>A0A1G9N3N2_9CORY</name>
<feature type="binding site" evidence="1">
    <location>
        <position position="118"/>
    </location>
    <ligand>
        <name>Mn(2+)</name>
        <dbReference type="ChEBI" id="CHEBI:29035"/>
        <label>2</label>
    </ligand>
</feature>
<dbReference type="SUPFAM" id="SSF55031">
    <property type="entry name" value="Bacterial exopeptidase dimerisation domain"/>
    <property type="match status" value="1"/>
</dbReference>
<dbReference type="InterPro" id="IPR011650">
    <property type="entry name" value="Peptidase_M20_dimer"/>
</dbReference>
<dbReference type="EMBL" id="LT629700">
    <property type="protein sequence ID" value="SDL81098.1"/>
    <property type="molecule type" value="Genomic_DNA"/>
</dbReference>